<feature type="chain" id="PRO_5015722995" evidence="2">
    <location>
        <begin position="21"/>
        <end position="312"/>
    </location>
</feature>
<dbReference type="GO" id="GO:0042834">
    <property type="term" value="F:peptidoglycan binding"/>
    <property type="evidence" value="ECO:0007669"/>
    <property type="project" value="InterPro"/>
</dbReference>
<feature type="region of interest" description="Disordered" evidence="1">
    <location>
        <begin position="140"/>
        <end position="233"/>
    </location>
</feature>
<dbReference type="GO" id="GO:0051301">
    <property type="term" value="P:cell division"/>
    <property type="evidence" value="ECO:0007669"/>
    <property type="project" value="UniProtKB-KW"/>
</dbReference>
<dbReference type="InterPro" id="IPR036680">
    <property type="entry name" value="SPOR-like_sf"/>
</dbReference>
<accession>A0A2S5JLI2</accession>
<feature type="compositionally biased region" description="Low complexity" evidence="1">
    <location>
        <begin position="173"/>
        <end position="182"/>
    </location>
</feature>
<name>A0A2S5JLI2_9RHOB</name>
<organism evidence="4 5">
    <name type="scientific">Albidovulum inexpectatum</name>
    <dbReference type="NCBI Taxonomy" id="196587"/>
    <lineage>
        <taxon>Bacteria</taxon>
        <taxon>Pseudomonadati</taxon>
        <taxon>Pseudomonadota</taxon>
        <taxon>Alphaproteobacteria</taxon>
        <taxon>Rhodobacterales</taxon>
        <taxon>Paracoccaceae</taxon>
        <taxon>Albidovulum</taxon>
    </lineage>
</organism>
<reference evidence="4 5" key="1">
    <citation type="submission" date="2018-01" db="EMBL/GenBank/DDBJ databases">
        <title>Genomic Encyclopedia of Archaeal and Bacterial Type Strains, Phase II (KMG-II): from individual species to whole genera.</title>
        <authorList>
            <person name="Goeker M."/>
        </authorList>
    </citation>
    <scope>NUCLEOTIDE SEQUENCE [LARGE SCALE GENOMIC DNA]</scope>
    <source>
        <strain evidence="4 5">DSM 12048</strain>
    </source>
</reference>
<dbReference type="PROSITE" id="PS51724">
    <property type="entry name" value="SPOR"/>
    <property type="match status" value="1"/>
</dbReference>
<dbReference type="Gene3D" id="3.30.70.1070">
    <property type="entry name" value="Sporulation related repeat"/>
    <property type="match status" value="1"/>
</dbReference>
<comment type="caution">
    <text evidence="4">The sequence shown here is derived from an EMBL/GenBank/DDBJ whole genome shotgun (WGS) entry which is preliminary data.</text>
</comment>
<dbReference type="SUPFAM" id="SSF110997">
    <property type="entry name" value="Sporulation related repeat"/>
    <property type="match status" value="1"/>
</dbReference>
<sequence>MTGRAGSFVALVTVAFIPLAACQTSSGSSSGPALQAPETGPIVKEVEAPEVFQMTGKGLWDGRPSLGGIWVAHYDVKDPERVIIRNISNGKSVTGALFRRERVMPGPSIQISSDAAEALGILAGQPTELSIVALRKKEIELPPPPEPAASDQSQAEPAGADAGAVPETPPVDTPAASAPTAEAPRKSSGGFFGLFRSKPKAPAAPTAGTTAPSGAIEQTPLDPVEPQSAPASAGSLARPLIQIATFTAEENANKAAEKARKAALNVRVIRVEGSARPYWRVVIGPATSIEERDAMLAKAKELGFADAYPVSS</sequence>
<dbReference type="AlphaFoldDB" id="A0A2S5JLI2"/>
<dbReference type="EMBL" id="PRDS01000001">
    <property type="protein sequence ID" value="PPB82261.1"/>
    <property type="molecule type" value="Genomic_DNA"/>
</dbReference>
<evidence type="ECO:0000256" key="1">
    <source>
        <dbReference type="SAM" id="MobiDB-lite"/>
    </source>
</evidence>
<gene>
    <name evidence="4" type="ORF">LV82_00188</name>
</gene>
<feature type="domain" description="SPOR" evidence="3">
    <location>
        <begin position="233"/>
        <end position="312"/>
    </location>
</feature>
<evidence type="ECO:0000256" key="2">
    <source>
        <dbReference type="SAM" id="SignalP"/>
    </source>
</evidence>
<keyword evidence="4" id="KW-0131">Cell cycle</keyword>
<evidence type="ECO:0000313" key="5">
    <source>
        <dbReference type="Proteomes" id="UP000239736"/>
    </source>
</evidence>
<dbReference type="InterPro" id="IPR007730">
    <property type="entry name" value="SPOR-like_dom"/>
</dbReference>
<evidence type="ECO:0000313" key="4">
    <source>
        <dbReference type="EMBL" id="PPB82261.1"/>
    </source>
</evidence>
<protein>
    <submittedName>
        <fullName evidence="4">Cell division septation protein DedD</fullName>
    </submittedName>
</protein>
<keyword evidence="2" id="KW-0732">Signal</keyword>
<keyword evidence="5" id="KW-1185">Reference proteome</keyword>
<dbReference type="Pfam" id="PF05036">
    <property type="entry name" value="SPOR"/>
    <property type="match status" value="1"/>
</dbReference>
<feature type="signal peptide" evidence="2">
    <location>
        <begin position="1"/>
        <end position="20"/>
    </location>
</feature>
<dbReference type="Proteomes" id="UP000239736">
    <property type="component" value="Unassembled WGS sequence"/>
</dbReference>
<keyword evidence="4" id="KW-0132">Cell division</keyword>
<proteinExistence type="predicted"/>
<evidence type="ECO:0000259" key="3">
    <source>
        <dbReference type="PROSITE" id="PS51724"/>
    </source>
</evidence>
<dbReference type="OrthoDB" id="9766672at2"/>
<feature type="compositionally biased region" description="Low complexity" evidence="1">
    <location>
        <begin position="200"/>
        <end position="215"/>
    </location>
</feature>